<keyword evidence="10" id="KW-1185">Reference proteome</keyword>
<feature type="domain" description="YetF C-terminal" evidence="8">
    <location>
        <begin position="78"/>
        <end position="208"/>
    </location>
</feature>
<dbReference type="PANTHER" id="PTHR34582">
    <property type="entry name" value="UPF0702 TRANSMEMBRANE PROTEIN YCAP"/>
    <property type="match status" value="1"/>
</dbReference>
<evidence type="ECO:0000313" key="9">
    <source>
        <dbReference type="EMBL" id="MDQ0481089.1"/>
    </source>
</evidence>
<reference evidence="9" key="1">
    <citation type="submission" date="2023-07" db="EMBL/GenBank/DDBJ databases">
        <title>Genomic Encyclopedia of Type Strains, Phase IV (KMG-IV): sequencing the most valuable type-strain genomes for metagenomic binning, comparative biology and taxonomic classification.</title>
        <authorList>
            <person name="Goeker M."/>
        </authorList>
    </citation>
    <scope>NUCLEOTIDE SEQUENCE [LARGE SCALE GENOMIC DNA]</scope>
    <source>
        <strain evidence="9">JSM 076093</strain>
    </source>
</reference>
<dbReference type="EMBL" id="JAUSWM010000001">
    <property type="protein sequence ID" value="MDQ0481089.1"/>
    <property type="molecule type" value="Genomic_DNA"/>
</dbReference>
<dbReference type="Gene3D" id="3.30.240.20">
    <property type="entry name" value="bsu07140 like domains"/>
    <property type="match status" value="2"/>
</dbReference>
<comment type="caution">
    <text evidence="9">The sequence shown here is derived from an EMBL/GenBank/DDBJ whole genome shotgun (WGS) entry which is preliminary data.</text>
</comment>
<evidence type="ECO:0000256" key="3">
    <source>
        <dbReference type="ARBA" id="ARBA00022475"/>
    </source>
</evidence>
<keyword evidence="4 7" id="KW-0812">Transmembrane</keyword>
<evidence type="ECO:0000256" key="6">
    <source>
        <dbReference type="ARBA" id="ARBA00023136"/>
    </source>
</evidence>
<proteinExistence type="inferred from homology"/>
<comment type="subcellular location">
    <subcellularLocation>
        <location evidence="1">Cell membrane</location>
        <topology evidence="1">Multi-pass membrane protein</topology>
    </subcellularLocation>
</comment>
<dbReference type="PANTHER" id="PTHR34582:SF5">
    <property type="entry name" value="UPF0702 TRANSMEMBRANE PROTEIN YETF"/>
    <property type="match status" value="1"/>
</dbReference>
<evidence type="ECO:0000256" key="2">
    <source>
        <dbReference type="ARBA" id="ARBA00006448"/>
    </source>
</evidence>
<evidence type="ECO:0000256" key="5">
    <source>
        <dbReference type="ARBA" id="ARBA00022989"/>
    </source>
</evidence>
<keyword evidence="6 7" id="KW-0472">Membrane</keyword>
<evidence type="ECO:0000259" key="8">
    <source>
        <dbReference type="Pfam" id="PF04239"/>
    </source>
</evidence>
<evidence type="ECO:0000256" key="1">
    <source>
        <dbReference type="ARBA" id="ARBA00004651"/>
    </source>
</evidence>
<organism evidence="9 10">
    <name type="scientific">Guptibacillus hwajinpoensis</name>
    <dbReference type="NCBI Taxonomy" id="208199"/>
    <lineage>
        <taxon>Bacteria</taxon>
        <taxon>Bacillati</taxon>
        <taxon>Bacillota</taxon>
        <taxon>Bacilli</taxon>
        <taxon>Bacillales</taxon>
        <taxon>Guptibacillaceae</taxon>
        <taxon>Guptibacillus</taxon>
    </lineage>
</organism>
<gene>
    <name evidence="9" type="ORF">QO000_000042</name>
</gene>
<dbReference type="GeneID" id="301327377"/>
<protein>
    <submittedName>
        <fullName evidence="9">Uncharacterized membrane protein YcaP (DUF421 family)</fullName>
    </submittedName>
</protein>
<dbReference type="InterPro" id="IPR007353">
    <property type="entry name" value="DUF421"/>
</dbReference>
<dbReference type="InterPro" id="IPR023090">
    <property type="entry name" value="UPF0702_alpha/beta_dom_sf"/>
</dbReference>
<dbReference type="Pfam" id="PF04239">
    <property type="entry name" value="DUF421"/>
    <property type="match status" value="1"/>
</dbReference>
<accession>A0ABU0JYA4</accession>
<evidence type="ECO:0000313" key="10">
    <source>
        <dbReference type="Proteomes" id="UP001226720"/>
    </source>
</evidence>
<keyword evidence="5 7" id="KW-1133">Transmembrane helix</keyword>
<name>A0ABU0JYA4_9BACL</name>
<keyword evidence="3" id="KW-1003">Cell membrane</keyword>
<dbReference type="RefSeq" id="WP_301551832.1">
    <property type="nucleotide sequence ID" value="NZ_JAQRMZ010000005.1"/>
</dbReference>
<dbReference type="Proteomes" id="UP001226720">
    <property type="component" value="Unassembled WGS sequence"/>
</dbReference>
<evidence type="ECO:0000256" key="4">
    <source>
        <dbReference type="ARBA" id="ARBA00022692"/>
    </source>
</evidence>
<feature type="transmembrane region" description="Helical" evidence="7">
    <location>
        <begin position="38"/>
        <end position="71"/>
    </location>
</feature>
<sequence length="228" mass="25274">MLSFIGTVLILVLVTIVVIRFMGKSALAQFTPHDLTALFFIVTLAIKAIKVEGILQALIGIAIVIIIHIALSKLSLYKHLNRFVIGEPTILIKHGKLIKMNLKKSLFSLSELLSSIRSKGYADVTNIQYAILEPNGEISVLPKEESMPVTPKILNCHVDYSGLPIAVVIEGKIQYENLELIHKDKEWLLKEIEAAGVSRIEHIFYASVRDDDYSLTVDNGKGKIGTVE</sequence>
<comment type="similarity">
    <text evidence="2">Belongs to the UPF0702 family.</text>
</comment>
<evidence type="ECO:0000256" key="7">
    <source>
        <dbReference type="SAM" id="Phobius"/>
    </source>
</evidence>